<dbReference type="AlphaFoldDB" id="A0A7W8QA50"/>
<sequence length="48" mass="5301">MENEEQLTFVSKLFIGRPVPAIDPYSTMRLTARATSSPHKAVAAPQSR</sequence>
<dbReference type="Proteomes" id="UP000592780">
    <property type="component" value="Unassembled WGS sequence"/>
</dbReference>
<proteinExistence type="predicted"/>
<keyword evidence="2" id="KW-1185">Reference proteome</keyword>
<dbReference type="EMBL" id="JACHDD010000006">
    <property type="protein sequence ID" value="MBB5426093.1"/>
    <property type="molecule type" value="Genomic_DNA"/>
</dbReference>
<organism evidence="1 2">
    <name type="scientific">Paraburkholderia atlantica</name>
    <dbReference type="NCBI Taxonomy" id="2654982"/>
    <lineage>
        <taxon>Bacteria</taxon>
        <taxon>Pseudomonadati</taxon>
        <taxon>Pseudomonadota</taxon>
        <taxon>Betaproteobacteria</taxon>
        <taxon>Burkholderiales</taxon>
        <taxon>Burkholderiaceae</taxon>
        <taxon>Paraburkholderia</taxon>
    </lineage>
</organism>
<accession>A0A7W8QA50</accession>
<name>A0A7W8QA50_PARAM</name>
<reference evidence="1 2" key="1">
    <citation type="submission" date="2020-08" db="EMBL/GenBank/DDBJ databases">
        <title>Genomic Encyclopedia of Type Strains, Phase IV (KMG-V): Genome sequencing to study the core and pangenomes of soil and plant-associated prokaryotes.</title>
        <authorList>
            <person name="Whitman W."/>
        </authorList>
    </citation>
    <scope>NUCLEOTIDE SEQUENCE [LARGE SCALE GENOMIC DNA]</scope>
    <source>
        <strain evidence="1 2">JPY158</strain>
    </source>
</reference>
<gene>
    <name evidence="1" type="ORF">HDG40_004266</name>
</gene>
<protein>
    <submittedName>
        <fullName evidence="1">Uncharacterized protein</fullName>
    </submittedName>
</protein>
<comment type="caution">
    <text evidence="1">The sequence shown here is derived from an EMBL/GenBank/DDBJ whole genome shotgun (WGS) entry which is preliminary data.</text>
</comment>
<evidence type="ECO:0000313" key="1">
    <source>
        <dbReference type="EMBL" id="MBB5426093.1"/>
    </source>
</evidence>
<evidence type="ECO:0000313" key="2">
    <source>
        <dbReference type="Proteomes" id="UP000592780"/>
    </source>
</evidence>